<dbReference type="EMBL" id="JACHMK010000001">
    <property type="protein sequence ID" value="MBB6334077.1"/>
    <property type="molecule type" value="Genomic_DNA"/>
</dbReference>
<gene>
    <name evidence="2" type="ORF">HD592_000642</name>
</gene>
<dbReference type="AlphaFoldDB" id="A0A923E471"/>
<evidence type="ECO:0000256" key="1">
    <source>
        <dbReference type="SAM" id="Phobius"/>
    </source>
</evidence>
<comment type="caution">
    <text evidence="2">The sequence shown here is derived from an EMBL/GenBank/DDBJ whole genome shotgun (WGS) entry which is preliminary data.</text>
</comment>
<proteinExistence type="predicted"/>
<evidence type="ECO:0000313" key="3">
    <source>
        <dbReference type="Proteomes" id="UP000617426"/>
    </source>
</evidence>
<protein>
    <submittedName>
        <fullName evidence="2">Spore coat polysaccharide biosynthesis protein SpsF (Cytidylyltransferase family)</fullName>
    </submittedName>
</protein>
<keyword evidence="1" id="KW-0472">Membrane</keyword>
<keyword evidence="1" id="KW-1133">Transmembrane helix</keyword>
<keyword evidence="3" id="KW-1185">Reference proteome</keyword>
<accession>A0A923E471</accession>
<dbReference type="Proteomes" id="UP000617426">
    <property type="component" value="Unassembled WGS sequence"/>
</dbReference>
<keyword evidence="1" id="KW-0812">Transmembrane</keyword>
<sequence>MQALRRTLRLVRKVLRELMMIFLIVYTLSRLIARIFD</sequence>
<evidence type="ECO:0000313" key="2">
    <source>
        <dbReference type="EMBL" id="MBB6334077.1"/>
    </source>
</evidence>
<name>A0A923E471_9ACTO</name>
<feature type="transmembrane region" description="Helical" evidence="1">
    <location>
        <begin position="20"/>
        <end position="36"/>
    </location>
</feature>
<organism evidence="2 3">
    <name type="scientific">Schaalia hyovaginalis</name>
    <dbReference type="NCBI Taxonomy" id="29316"/>
    <lineage>
        <taxon>Bacteria</taxon>
        <taxon>Bacillati</taxon>
        <taxon>Actinomycetota</taxon>
        <taxon>Actinomycetes</taxon>
        <taxon>Actinomycetales</taxon>
        <taxon>Actinomycetaceae</taxon>
        <taxon>Schaalia</taxon>
    </lineage>
</organism>
<reference evidence="2" key="1">
    <citation type="submission" date="2020-08" db="EMBL/GenBank/DDBJ databases">
        <title>Sequencing the genomes of 1000 actinobacteria strains.</title>
        <authorList>
            <person name="Klenk H.-P."/>
        </authorList>
    </citation>
    <scope>NUCLEOTIDE SEQUENCE</scope>
    <source>
        <strain evidence="2">DSM 10695</strain>
    </source>
</reference>